<dbReference type="Proteomes" id="UP000596074">
    <property type="component" value="Chromosome"/>
</dbReference>
<dbReference type="PROSITE" id="PS51257">
    <property type="entry name" value="PROKAR_LIPOPROTEIN"/>
    <property type="match status" value="1"/>
</dbReference>
<dbReference type="AlphaFoldDB" id="A0A9E8JPD7"/>
<proteinExistence type="predicted"/>
<dbReference type="EMBL" id="CP046056">
    <property type="protein sequence ID" value="QQD24499.1"/>
    <property type="molecule type" value="Genomic_DNA"/>
</dbReference>
<keyword evidence="2" id="KW-1185">Reference proteome</keyword>
<gene>
    <name evidence="1" type="ORF">GJQ55_08445</name>
</gene>
<dbReference type="RefSeq" id="WP_228344553.1">
    <property type="nucleotide sequence ID" value="NZ_CP045550.1"/>
</dbReference>
<accession>A0A9E8JPD7</accession>
<organism evidence="1 2">
    <name type="scientific">Venatoribacter cucullus</name>
    <dbReference type="NCBI Taxonomy" id="2661630"/>
    <lineage>
        <taxon>Bacteria</taxon>
        <taxon>Pseudomonadati</taxon>
        <taxon>Pseudomonadota</taxon>
        <taxon>Gammaproteobacteria</taxon>
        <taxon>Oceanospirillales</taxon>
        <taxon>Oceanospirillaceae</taxon>
        <taxon>Venatoribacter</taxon>
    </lineage>
</organism>
<protein>
    <submittedName>
        <fullName evidence="1">Uncharacterized protein</fullName>
    </submittedName>
</protein>
<evidence type="ECO:0000313" key="2">
    <source>
        <dbReference type="Proteomes" id="UP000596074"/>
    </source>
</evidence>
<dbReference type="KEGG" id="vcw:GJQ55_08445"/>
<evidence type="ECO:0000313" key="1">
    <source>
        <dbReference type="EMBL" id="QQD24499.1"/>
    </source>
</evidence>
<sequence length="73" mass="8387">MTEKIVKNAMLMLCLPVILAACSGAYESIEDRELRQRHYQCQHATSLSVAEIQICQNVLRECQRRARKGDYVC</sequence>
<name>A0A9E8JPD7_9GAMM</name>
<reference evidence="1 2" key="1">
    <citation type="submission" date="2019-11" db="EMBL/GenBank/DDBJ databases">
        <title>Venatorbacter sp. nov. a predator of Campylobacter and other Gram-negative bacteria.</title>
        <authorList>
            <person name="Saeedi A."/>
            <person name="Cummings N.J."/>
            <person name="Connerton I.F."/>
            <person name="Connerton P.L."/>
        </authorList>
    </citation>
    <scope>NUCLEOTIDE SEQUENCE [LARGE SCALE GENOMIC DNA]</scope>
    <source>
        <strain evidence="1">XL5</strain>
    </source>
</reference>